<comment type="caution">
    <text evidence="3">The sequence shown here is derived from an EMBL/GenBank/DDBJ whole genome shotgun (WGS) entry which is preliminary data.</text>
</comment>
<feature type="transmembrane region" description="Helical" evidence="1">
    <location>
        <begin position="496"/>
        <end position="514"/>
    </location>
</feature>
<name>A0A4V2MWZ6_9APHY</name>
<keyword evidence="1" id="KW-0472">Membrane</keyword>
<gene>
    <name evidence="3" type="ORF">EIP91_011445</name>
</gene>
<dbReference type="AlphaFoldDB" id="A0A4V2MWZ6"/>
<organism evidence="3 4">
    <name type="scientific">Steccherinum ochraceum</name>
    <dbReference type="NCBI Taxonomy" id="92696"/>
    <lineage>
        <taxon>Eukaryota</taxon>
        <taxon>Fungi</taxon>
        <taxon>Dikarya</taxon>
        <taxon>Basidiomycota</taxon>
        <taxon>Agaricomycotina</taxon>
        <taxon>Agaricomycetes</taxon>
        <taxon>Polyporales</taxon>
        <taxon>Steccherinaceae</taxon>
        <taxon>Steccherinum</taxon>
    </lineage>
</organism>
<evidence type="ECO:0000259" key="2">
    <source>
        <dbReference type="Pfam" id="PF20151"/>
    </source>
</evidence>
<feature type="transmembrane region" description="Helical" evidence="1">
    <location>
        <begin position="330"/>
        <end position="356"/>
    </location>
</feature>
<evidence type="ECO:0000313" key="4">
    <source>
        <dbReference type="Proteomes" id="UP000292702"/>
    </source>
</evidence>
<feature type="domain" description="DUF6533" evidence="2">
    <location>
        <begin position="257"/>
        <end position="299"/>
    </location>
</feature>
<evidence type="ECO:0000313" key="3">
    <source>
        <dbReference type="EMBL" id="TCD68167.1"/>
    </source>
</evidence>
<sequence>MLPFVFFFSALTYASVILRDGCGVVSPPITFPAGNDSFQAGQSITVRWNTSVIPQNCTPYTGFISLGYNYGAVNPINTSRTRMAPTDMPGNSLAPSVDIRTGSQQVTLPPNLTSRDDYVLLLWGDALNVTPFFLITGPGTDPIAAPSTTGITSTASSTSSLLSTAETASSTSMRAASSSNSASSESMMATSCYCATSSRNTFNSTFHFHSFRSPYPPLVPRRGSIHGVEVIPIPLDWMSSPNAEIIQAYRLYREVNCFNVAARSLFIWDYVITFSKEVRYVWGRKPTIATVLFMVNRYVNLSVTVFQLFSQASSQRAERYCFISTSICKVVVRFVQAQITVSLLVFALFFSLRIYATWGRDWRPALPILLLALVPPATNLYQYSVSVPVPAPLPSVGSTSFTSILCVSILLYRGPFVTQCILVTVTNRACTTSYDFLVVLFTFMKTLGSKKAARRLKDRTPLVILLLRDGTLHFLLMLILNLAQIIVASLPRANNALSYFMSPLTSILISRFLLNLRRINDADEREATSVFLNTSIFSARQFHSELIGNLGEELDWGTSVGTSSLQHEYDGGKSRAISQDLSMDTISMAPSTVTPSTITPTNGVDYELTHLHEP</sequence>
<proteinExistence type="predicted"/>
<keyword evidence="1" id="KW-0812">Transmembrane</keyword>
<accession>A0A4V2MWZ6</accession>
<dbReference type="EMBL" id="RWJN01000074">
    <property type="protein sequence ID" value="TCD68167.1"/>
    <property type="molecule type" value="Genomic_DNA"/>
</dbReference>
<feature type="transmembrane region" description="Helical" evidence="1">
    <location>
        <begin position="470"/>
        <end position="490"/>
    </location>
</feature>
<dbReference type="InterPro" id="IPR045340">
    <property type="entry name" value="DUF6533"/>
</dbReference>
<dbReference type="Proteomes" id="UP000292702">
    <property type="component" value="Unassembled WGS sequence"/>
</dbReference>
<dbReference type="Pfam" id="PF20151">
    <property type="entry name" value="DUF6533"/>
    <property type="match status" value="1"/>
</dbReference>
<dbReference type="STRING" id="92696.A0A4V2MWZ6"/>
<feature type="transmembrane region" description="Helical" evidence="1">
    <location>
        <begin position="393"/>
        <end position="412"/>
    </location>
</feature>
<keyword evidence="1" id="KW-1133">Transmembrane helix</keyword>
<dbReference type="OrthoDB" id="3354157at2759"/>
<evidence type="ECO:0000256" key="1">
    <source>
        <dbReference type="SAM" id="Phobius"/>
    </source>
</evidence>
<protein>
    <recommendedName>
        <fullName evidence="2">DUF6533 domain-containing protein</fullName>
    </recommendedName>
</protein>
<feature type="transmembrane region" description="Helical" evidence="1">
    <location>
        <begin position="362"/>
        <end position="381"/>
    </location>
</feature>
<reference evidence="3 4" key="1">
    <citation type="submission" date="2018-11" db="EMBL/GenBank/DDBJ databases">
        <title>Genome assembly of Steccherinum ochraceum LE-BIN_3174, the white-rot fungus of the Steccherinaceae family (The Residual Polyporoid clade, Polyporales, Basidiomycota).</title>
        <authorList>
            <person name="Fedorova T.V."/>
            <person name="Glazunova O.A."/>
            <person name="Landesman E.O."/>
            <person name="Moiseenko K.V."/>
            <person name="Psurtseva N.V."/>
            <person name="Savinova O.S."/>
            <person name="Shakhova N.V."/>
            <person name="Tyazhelova T.V."/>
            <person name="Vasina D.V."/>
        </authorList>
    </citation>
    <scope>NUCLEOTIDE SEQUENCE [LARGE SCALE GENOMIC DNA]</scope>
    <source>
        <strain evidence="3 4">LE-BIN_3174</strain>
    </source>
</reference>
<keyword evidence="4" id="KW-1185">Reference proteome</keyword>